<feature type="domain" description="UPF0313" evidence="6">
    <location>
        <begin position="3"/>
        <end position="61"/>
    </location>
</feature>
<keyword evidence="4" id="KW-0408">Iron</keyword>
<keyword evidence="1" id="KW-0004">4Fe-4S</keyword>
<evidence type="ECO:0000256" key="3">
    <source>
        <dbReference type="ARBA" id="ARBA00022723"/>
    </source>
</evidence>
<keyword evidence="5" id="KW-0411">Iron-sulfur</keyword>
<protein>
    <recommendedName>
        <fullName evidence="6">UPF0313 domain-containing protein</fullName>
    </recommendedName>
</protein>
<proteinExistence type="predicted"/>
<dbReference type="AlphaFoldDB" id="A0A5P6AB68"/>
<evidence type="ECO:0000256" key="2">
    <source>
        <dbReference type="ARBA" id="ARBA00022691"/>
    </source>
</evidence>
<dbReference type="PANTHER" id="PTHR32331:SF0">
    <property type="entry name" value="UPF0313 PROTEIN YGIQ"/>
    <property type="match status" value="1"/>
</dbReference>
<evidence type="ECO:0000259" key="6">
    <source>
        <dbReference type="Pfam" id="PF08497"/>
    </source>
</evidence>
<keyword evidence="3" id="KW-0479">Metal-binding</keyword>
<dbReference type="InterPro" id="IPR013704">
    <property type="entry name" value="UPF0313_N"/>
</dbReference>
<dbReference type="PANTHER" id="PTHR32331">
    <property type="entry name" value="UPF0313 PROTEIN YGIQ"/>
    <property type="match status" value="1"/>
</dbReference>
<evidence type="ECO:0000256" key="4">
    <source>
        <dbReference type="ARBA" id="ARBA00023004"/>
    </source>
</evidence>
<organism evidence="7">
    <name type="scientific">Raoultella planticola</name>
    <name type="common">Klebsiella planticola</name>
    <dbReference type="NCBI Taxonomy" id="575"/>
    <lineage>
        <taxon>Bacteria</taxon>
        <taxon>Pseudomonadati</taxon>
        <taxon>Pseudomonadota</taxon>
        <taxon>Gammaproteobacteria</taxon>
        <taxon>Enterobacterales</taxon>
        <taxon>Enterobacteriaceae</taxon>
        <taxon>Klebsiella/Raoultella group</taxon>
        <taxon>Raoultella</taxon>
    </lineage>
</organism>
<gene>
    <name evidence="7" type="ORF">DMB90_26850</name>
</gene>
<reference evidence="7" key="1">
    <citation type="submission" date="2018-05" db="EMBL/GenBank/DDBJ databases">
        <title>Bacterial isolates from healthy term breastfed infants carrying antibiotic resistance genes.</title>
        <authorList>
            <person name="Casaburi G."/>
        </authorList>
    </citation>
    <scope>NUCLEOTIDE SEQUENCE [LARGE SCALE GENOMIC DNA]</scope>
    <source>
        <strain evidence="7">7084_4</strain>
    </source>
</reference>
<evidence type="ECO:0000313" key="7">
    <source>
        <dbReference type="EMBL" id="QFG77189.1"/>
    </source>
</evidence>
<name>A0A5P6AB68_RAOPL</name>
<dbReference type="Pfam" id="PF08497">
    <property type="entry name" value="Radical_SAM_N"/>
    <property type="match status" value="1"/>
</dbReference>
<evidence type="ECO:0000256" key="1">
    <source>
        <dbReference type="ARBA" id="ARBA00022485"/>
    </source>
</evidence>
<dbReference type="InterPro" id="IPR022946">
    <property type="entry name" value="UPF0313"/>
</dbReference>
<keyword evidence="2" id="KW-0949">S-adenosyl-L-methionine</keyword>
<dbReference type="EMBL" id="CP029752">
    <property type="protein sequence ID" value="QFG77189.1"/>
    <property type="molecule type" value="Genomic_DNA"/>
</dbReference>
<dbReference type="GO" id="GO:0046872">
    <property type="term" value="F:metal ion binding"/>
    <property type="evidence" value="ECO:0007669"/>
    <property type="project" value="UniProtKB-KW"/>
</dbReference>
<evidence type="ECO:0000256" key="5">
    <source>
        <dbReference type="ARBA" id="ARBA00023014"/>
    </source>
</evidence>
<sequence length="70" mass="8080">MGKTYVLLPSFEKVKGDKVLYAHASRILHHETNPGCARALMQKHGERYIWVNPPAIRCRRKRWTAFCAAV</sequence>
<dbReference type="GO" id="GO:0051539">
    <property type="term" value="F:4 iron, 4 sulfur cluster binding"/>
    <property type="evidence" value="ECO:0007669"/>
    <property type="project" value="UniProtKB-KW"/>
</dbReference>
<accession>A0A5P6AB68</accession>